<dbReference type="Proteomes" id="UP000427769">
    <property type="component" value="Chromosome"/>
</dbReference>
<keyword evidence="1" id="KW-0812">Transmembrane</keyword>
<dbReference type="RefSeq" id="WP_155306224.1">
    <property type="nucleotide sequence ID" value="NZ_AP021875.1"/>
</dbReference>
<feature type="transmembrane region" description="Helical" evidence="1">
    <location>
        <begin position="38"/>
        <end position="54"/>
    </location>
</feature>
<feature type="transmembrane region" description="Helical" evidence="1">
    <location>
        <begin position="6"/>
        <end position="26"/>
    </location>
</feature>
<evidence type="ECO:0000313" key="2">
    <source>
        <dbReference type="EMBL" id="BBO77491.1"/>
    </source>
</evidence>
<evidence type="ECO:0000256" key="1">
    <source>
        <dbReference type="SAM" id="Phobius"/>
    </source>
</evidence>
<proteinExistence type="predicted"/>
<dbReference type="KEGG" id="dwd:DSCW_49080"/>
<keyword evidence="1" id="KW-0472">Membrane</keyword>
<protein>
    <submittedName>
        <fullName evidence="2">Uncharacterized protein</fullName>
    </submittedName>
</protein>
<accession>A0A5K7ZCN4</accession>
<sequence>MTAYILKTVTSLVVLLFLVAGFYFQMEIRRRYPGFDPTLWFTGVLFFAGMIFAVMDRNLIIAFIVITVTVAIPLLKQWVVDYWPY</sequence>
<dbReference type="AlphaFoldDB" id="A0A5K7ZCN4"/>
<dbReference type="EMBL" id="AP021875">
    <property type="protein sequence ID" value="BBO77491.1"/>
    <property type="molecule type" value="Genomic_DNA"/>
</dbReference>
<keyword evidence="3" id="KW-1185">Reference proteome</keyword>
<evidence type="ECO:0000313" key="3">
    <source>
        <dbReference type="Proteomes" id="UP000427769"/>
    </source>
</evidence>
<dbReference type="OrthoDB" id="5422427at2"/>
<organism evidence="2 3">
    <name type="scientific">Desulfosarcina widdelii</name>
    <dbReference type="NCBI Taxonomy" id="947919"/>
    <lineage>
        <taxon>Bacteria</taxon>
        <taxon>Pseudomonadati</taxon>
        <taxon>Thermodesulfobacteriota</taxon>
        <taxon>Desulfobacteria</taxon>
        <taxon>Desulfobacterales</taxon>
        <taxon>Desulfosarcinaceae</taxon>
        <taxon>Desulfosarcina</taxon>
    </lineage>
</organism>
<gene>
    <name evidence="2" type="ORF">DSCW_49080</name>
</gene>
<keyword evidence="1" id="KW-1133">Transmembrane helix</keyword>
<feature type="transmembrane region" description="Helical" evidence="1">
    <location>
        <begin position="60"/>
        <end position="79"/>
    </location>
</feature>
<name>A0A5K7ZCN4_9BACT</name>
<reference evidence="2 3" key="1">
    <citation type="submission" date="2019-11" db="EMBL/GenBank/DDBJ databases">
        <title>Comparative genomics of hydrocarbon-degrading Desulfosarcina strains.</title>
        <authorList>
            <person name="Watanabe M."/>
            <person name="Kojima H."/>
            <person name="Fukui M."/>
        </authorList>
    </citation>
    <scope>NUCLEOTIDE SEQUENCE [LARGE SCALE GENOMIC DNA]</scope>
    <source>
        <strain evidence="2 3">PP31</strain>
    </source>
</reference>